<dbReference type="EMBL" id="PPTA01000006">
    <property type="protein sequence ID" value="TFB02927.1"/>
    <property type="molecule type" value="Genomic_DNA"/>
</dbReference>
<dbReference type="InterPro" id="IPR010730">
    <property type="entry name" value="HET"/>
</dbReference>
<reference evidence="2 3" key="1">
    <citation type="submission" date="2018-01" db="EMBL/GenBank/DDBJ databases">
        <title>Genome characterization of the sugarcane-associated fungus Trichoderma ghanense CCMA-1212 and their application in lignocelulose bioconversion.</title>
        <authorList>
            <person name="Steindorff A.S."/>
            <person name="Mendes T.D."/>
            <person name="Vilela E.S.D."/>
            <person name="Rodrigues D.S."/>
            <person name="Formighieri E.F."/>
            <person name="Melo I.S."/>
            <person name="Favaro L.C.L."/>
        </authorList>
    </citation>
    <scope>NUCLEOTIDE SEQUENCE [LARGE SCALE GENOMIC DNA]</scope>
    <source>
        <strain evidence="2 3">CCMA-1212</strain>
    </source>
</reference>
<name>A0ABY2H5Z5_9HYPO</name>
<dbReference type="RefSeq" id="XP_073559128.1">
    <property type="nucleotide sequence ID" value="XM_073702466.1"/>
</dbReference>
<dbReference type="Pfam" id="PF06985">
    <property type="entry name" value="HET"/>
    <property type="match status" value="1"/>
</dbReference>
<protein>
    <recommendedName>
        <fullName evidence="1">Heterokaryon incompatibility domain-containing protein</fullName>
    </recommendedName>
</protein>
<feature type="domain" description="Heterokaryon incompatibility" evidence="1">
    <location>
        <begin position="8"/>
        <end position="73"/>
    </location>
</feature>
<evidence type="ECO:0000313" key="3">
    <source>
        <dbReference type="Proteomes" id="UP001642720"/>
    </source>
</evidence>
<keyword evidence="3" id="KW-1185">Reference proteome</keyword>
<comment type="caution">
    <text evidence="2">The sequence shown here is derived from an EMBL/GenBank/DDBJ whole genome shotgun (WGS) entry which is preliminary data.</text>
</comment>
<evidence type="ECO:0000313" key="2">
    <source>
        <dbReference type="EMBL" id="TFB02927.1"/>
    </source>
</evidence>
<accession>A0ABY2H5Z5</accession>
<sequence length="83" mass="9194">MGHTNSVTPLECDGATLGMTQNCMDALHWLRSTDDLTFWIDGIGIGQTCTSKRSAHVVLMRDIYMQAVEAVCLGRRRGEQKGH</sequence>
<proteinExistence type="predicted"/>
<dbReference type="GeneID" id="300576916"/>
<gene>
    <name evidence="2" type="ORF">CCMA1212_005196</name>
</gene>
<dbReference type="Proteomes" id="UP001642720">
    <property type="component" value="Unassembled WGS sequence"/>
</dbReference>
<evidence type="ECO:0000259" key="1">
    <source>
        <dbReference type="Pfam" id="PF06985"/>
    </source>
</evidence>
<organism evidence="2 3">
    <name type="scientific">Trichoderma ghanense</name>
    <dbReference type="NCBI Taxonomy" id="65468"/>
    <lineage>
        <taxon>Eukaryota</taxon>
        <taxon>Fungi</taxon>
        <taxon>Dikarya</taxon>
        <taxon>Ascomycota</taxon>
        <taxon>Pezizomycotina</taxon>
        <taxon>Sordariomycetes</taxon>
        <taxon>Hypocreomycetidae</taxon>
        <taxon>Hypocreales</taxon>
        <taxon>Hypocreaceae</taxon>
        <taxon>Trichoderma</taxon>
    </lineage>
</organism>